<dbReference type="AlphaFoldDB" id="A0A438E6A2"/>
<sequence length="73" mass="8370">MARYLAMVEDRLKNLDKWVVRRVPRKENVKTNALVEIATILPIKEAMMLLVYLKATLSITPEPVCNTNEVNSN</sequence>
<evidence type="ECO:0008006" key="4">
    <source>
        <dbReference type="Google" id="ProtNLM"/>
    </source>
</evidence>
<protein>
    <recommendedName>
        <fullName evidence="4">Reverse transcriptase domain-containing protein</fullName>
    </recommendedName>
</protein>
<evidence type="ECO:0000313" key="3">
    <source>
        <dbReference type="Proteomes" id="UP000288805"/>
    </source>
</evidence>
<proteinExistence type="predicted"/>
<evidence type="ECO:0000313" key="1">
    <source>
        <dbReference type="EMBL" id="RVW43307.1"/>
    </source>
</evidence>
<dbReference type="EMBL" id="QGNW01000061">
    <property type="protein sequence ID" value="RVX04327.1"/>
    <property type="molecule type" value="Genomic_DNA"/>
</dbReference>
<reference evidence="1 3" key="1">
    <citation type="journal article" date="2018" name="PLoS Genet.">
        <title>Population sequencing reveals clonal diversity and ancestral inbreeding in the grapevine cultivar Chardonnay.</title>
        <authorList>
            <person name="Roach M.J."/>
            <person name="Johnson D.L."/>
            <person name="Bohlmann J."/>
            <person name="van Vuuren H.J."/>
            <person name="Jones S.J."/>
            <person name="Pretorius I.S."/>
            <person name="Schmidt S.A."/>
            <person name="Borneman A.R."/>
        </authorList>
    </citation>
    <scope>NUCLEOTIDE SEQUENCE [LARGE SCALE GENOMIC DNA]</scope>
    <source>
        <strain evidence="3">cv. Chardonnay</strain>
        <strain evidence="1">I10V1</strain>
        <tissue evidence="1">Leaf</tissue>
    </source>
</reference>
<gene>
    <name evidence="2" type="ORF">CK203_018511</name>
    <name evidence="1" type="ORF">CK203_070327</name>
</gene>
<evidence type="ECO:0000313" key="2">
    <source>
        <dbReference type="EMBL" id="RVX04327.1"/>
    </source>
</evidence>
<name>A0A438E6A2_VITVI</name>
<dbReference type="EMBL" id="QGNW01001381">
    <property type="protein sequence ID" value="RVW43307.1"/>
    <property type="molecule type" value="Genomic_DNA"/>
</dbReference>
<dbReference type="Proteomes" id="UP000288805">
    <property type="component" value="Unassembled WGS sequence"/>
</dbReference>
<comment type="caution">
    <text evidence="1">The sequence shown here is derived from an EMBL/GenBank/DDBJ whole genome shotgun (WGS) entry which is preliminary data.</text>
</comment>
<accession>A0A438E6A2</accession>
<organism evidence="1 3">
    <name type="scientific">Vitis vinifera</name>
    <name type="common">Grape</name>
    <dbReference type="NCBI Taxonomy" id="29760"/>
    <lineage>
        <taxon>Eukaryota</taxon>
        <taxon>Viridiplantae</taxon>
        <taxon>Streptophyta</taxon>
        <taxon>Embryophyta</taxon>
        <taxon>Tracheophyta</taxon>
        <taxon>Spermatophyta</taxon>
        <taxon>Magnoliopsida</taxon>
        <taxon>eudicotyledons</taxon>
        <taxon>Gunneridae</taxon>
        <taxon>Pentapetalae</taxon>
        <taxon>rosids</taxon>
        <taxon>Vitales</taxon>
        <taxon>Vitaceae</taxon>
        <taxon>Viteae</taxon>
        <taxon>Vitis</taxon>
    </lineage>
</organism>